<evidence type="ECO:0000313" key="14">
    <source>
        <dbReference type="EMBL" id="KAF5673426.1"/>
    </source>
</evidence>
<comment type="caution">
    <text evidence="14">The sequence shown here is derived from an EMBL/GenBank/DDBJ whole genome shotgun (WGS) entry which is preliminary data.</text>
</comment>
<dbReference type="GO" id="GO:0006814">
    <property type="term" value="P:sodium ion transport"/>
    <property type="evidence" value="ECO:0007669"/>
    <property type="project" value="UniProtKB-KW"/>
</dbReference>
<evidence type="ECO:0000259" key="13">
    <source>
        <dbReference type="Pfam" id="PF20684"/>
    </source>
</evidence>
<feature type="transmembrane region" description="Helical" evidence="11">
    <location>
        <begin position="45"/>
        <end position="65"/>
    </location>
</feature>
<dbReference type="AlphaFoldDB" id="A0A8H5WVB6"/>
<evidence type="ECO:0000256" key="7">
    <source>
        <dbReference type="ARBA" id="ARBA00023065"/>
    </source>
</evidence>
<evidence type="ECO:0000256" key="11">
    <source>
        <dbReference type="SAM" id="Phobius"/>
    </source>
</evidence>
<evidence type="ECO:0000256" key="8">
    <source>
        <dbReference type="ARBA" id="ARBA00023136"/>
    </source>
</evidence>
<feature type="domain" description="Cation/H+ exchanger transmembrane" evidence="12">
    <location>
        <begin position="356"/>
        <end position="604"/>
    </location>
</feature>
<dbReference type="Pfam" id="PF00999">
    <property type="entry name" value="Na_H_Exchanger"/>
    <property type="match status" value="1"/>
</dbReference>
<name>A0A8H5WVB6_FUSHE</name>
<evidence type="ECO:0000256" key="4">
    <source>
        <dbReference type="ARBA" id="ARBA00022692"/>
    </source>
</evidence>
<dbReference type="OrthoDB" id="1288932at2759"/>
<gene>
    <name evidence="14" type="ORF">FHETE_3340</name>
</gene>
<feature type="transmembrane region" description="Helical" evidence="11">
    <location>
        <begin position="506"/>
        <end position="528"/>
    </location>
</feature>
<feature type="domain" description="Rhodopsin" evidence="13">
    <location>
        <begin position="27"/>
        <end position="285"/>
    </location>
</feature>
<keyword evidence="3" id="KW-0050">Antiport</keyword>
<proteinExistence type="predicted"/>
<dbReference type="GO" id="GO:1902600">
    <property type="term" value="P:proton transmembrane transport"/>
    <property type="evidence" value="ECO:0007669"/>
    <property type="project" value="InterPro"/>
</dbReference>
<feature type="compositionally biased region" description="Polar residues" evidence="10">
    <location>
        <begin position="769"/>
        <end position="785"/>
    </location>
</feature>
<feature type="transmembrane region" description="Helical" evidence="11">
    <location>
        <begin position="351"/>
        <end position="369"/>
    </location>
</feature>
<evidence type="ECO:0000256" key="9">
    <source>
        <dbReference type="ARBA" id="ARBA00023201"/>
    </source>
</evidence>
<feature type="transmembrane region" description="Helical" evidence="11">
    <location>
        <begin position="12"/>
        <end position="33"/>
    </location>
</feature>
<keyword evidence="6" id="KW-0915">Sodium</keyword>
<keyword evidence="5 11" id="KW-1133">Transmembrane helix</keyword>
<feature type="transmembrane region" description="Helical" evidence="11">
    <location>
        <begin position="441"/>
        <end position="461"/>
    </location>
</feature>
<keyword evidence="8 11" id="KW-0472">Membrane</keyword>
<evidence type="ECO:0000259" key="12">
    <source>
        <dbReference type="Pfam" id="PF00999"/>
    </source>
</evidence>
<feature type="transmembrane region" description="Helical" evidence="11">
    <location>
        <begin position="95"/>
        <end position="118"/>
    </location>
</feature>
<evidence type="ECO:0000256" key="10">
    <source>
        <dbReference type="SAM" id="MobiDB-lite"/>
    </source>
</evidence>
<keyword evidence="2" id="KW-0813">Transport</keyword>
<protein>
    <submittedName>
        <fullName evidence="14">Na+ H+ antiporter</fullName>
    </submittedName>
</protein>
<feature type="transmembrane region" description="Helical" evidence="11">
    <location>
        <begin position="410"/>
        <end position="435"/>
    </location>
</feature>
<evidence type="ECO:0000256" key="3">
    <source>
        <dbReference type="ARBA" id="ARBA00022449"/>
    </source>
</evidence>
<dbReference type="InterPro" id="IPR038770">
    <property type="entry name" value="Na+/solute_symporter_sf"/>
</dbReference>
<keyword evidence="7" id="KW-0406">Ion transport</keyword>
<feature type="transmembrane region" description="Helical" evidence="11">
    <location>
        <begin position="689"/>
        <end position="709"/>
    </location>
</feature>
<feature type="region of interest" description="Disordered" evidence="10">
    <location>
        <begin position="731"/>
        <end position="789"/>
    </location>
</feature>
<feature type="transmembrane region" description="Helical" evidence="11">
    <location>
        <begin position="261"/>
        <end position="279"/>
    </location>
</feature>
<feature type="transmembrane region" description="Helical" evidence="11">
    <location>
        <begin position="473"/>
        <end position="494"/>
    </location>
</feature>
<dbReference type="GO" id="GO:0016020">
    <property type="term" value="C:membrane"/>
    <property type="evidence" value="ECO:0007669"/>
    <property type="project" value="UniProtKB-SubCell"/>
</dbReference>
<sequence length="885" mass="95876">MASAPSGAAVLAVNYSLITIAALIIAARVYLRLVIQRERLIVADWLRIAAWCSAFIMASFDIVFMQEGALKASNNYTLENWDVPPEKLEKVLKHIWAAVLPFFTTFYLCKASLLVVYLQLFPSFMKKRRGVLWASIVYCAAAFIISTCLQLFLCFPIERNWSVMDPEKLCGNAELAAVFQVAWSLHFVGSLILLYKLNMRTRVKISVYSIFLLGLIDIAISLTRFLTIQLSAVGNFRSMTTIGMLKPPHGKLLLTGYYLELWSGLDAYIGLIIACLPALRPYLHRRGTKYDYSESARPTAHSNIPPRQGGQNGFEEIDETPSLEGDSGPGVWDGSSLPDAHAEWSDKKNKLAYCGLIGQIALGIAWGTPGAKWLSDEVENAVVQFGYLGLILLVYEGGLSTSFESLKANLWLSSVVATTGILLPIGFSFAVMSMLNATPLQAFSAGAALCSTSLGTTFTILGTSGLSSTRLGVVLTSAAMMDDVIGLIMVQVISNLGGDAFDAITVVRPILVSLAFAIIVPILCRFIVVPVTTRLNSIREANPASNNSKILSQRQTALIIHTTYLFGIVVGAIFAGTSGLLAAYIAGATVSWWDSDVPHLKNQVTSVNDNRTSGGITVLEDQLTMESPPVPIKQATSCMAMEGGSGAEIFHRYYEPTLKRILKPFFFASIGFSVPITKLFSSPIVWRGVVYTILMLIAKLACGLWLVTFTNPYRALAQRVQKISPKLRKSSKTLVPGAQCADNPSTTSRNEDNGVQQPQEGDISLEPISDTNDTQVSPQVRNSTPKPEKSLSLYPACIVGIGMVARGEIGYLISALAESKGIFGGSADGQPSELFLIVTWAITLCTVIGPISVGLIVNRVRVLESGSQKAKSESKRNVLGAWGVS</sequence>
<feature type="transmembrane region" description="Helical" evidence="11">
    <location>
        <begin position="564"/>
        <end position="586"/>
    </location>
</feature>
<feature type="transmembrane region" description="Helical" evidence="11">
    <location>
        <begin position="207"/>
        <end position="226"/>
    </location>
</feature>
<evidence type="ECO:0000313" key="15">
    <source>
        <dbReference type="Proteomes" id="UP000567885"/>
    </source>
</evidence>
<dbReference type="GO" id="GO:0015297">
    <property type="term" value="F:antiporter activity"/>
    <property type="evidence" value="ECO:0007669"/>
    <property type="project" value="UniProtKB-KW"/>
</dbReference>
<accession>A0A8H5WVB6</accession>
<comment type="subcellular location">
    <subcellularLocation>
        <location evidence="1">Membrane</location>
        <topology evidence="1">Multi-pass membrane protein</topology>
    </subcellularLocation>
</comment>
<feature type="compositionally biased region" description="Polar residues" evidence="10">
    <location>
        <begin position="742"/>
        <end position="759"/>
    </location>
</feature>
<dbReference type="PANTHER" id="PTHR43562">
    <property type="entry name" value="NAPA-TYPE SODIUM/HYDROGEN ANTIPORTER"/>
    <property type="match status" value="1"/>
</dbReference>
<feature type="transmembrane region" description="Helical" evidence="11">
    <location>
        <begin position="834"/>
        <end position="857"/>
    </location>
</feature>
<keyword evidence="15" id="KW-1185">Reference proteome</keyword>
<feature type="transmembrane region" description="Helical" evidence="11">
    <location>
        <begin position="130"/>
        <end position="153"/>
    </location>
</feature>
<feature type="transmembrane region" description="Helical" evidence="11">
    <location>
        <begin position="791"/>
        <end position="814"/>
    </location>
</feature>
<dbReference type="PANTHER" id="PTHR43562:SF3">
    <property type="entry name" value="SODIUM ION_PROTON EXCHANGER (EUROFUNG)"/>
    <property type="match status" value="1"/>
</dbReference>
<evidence type="ECO:0000256" key="6">
    <source>
        <dbReference type="ARBA" id="ARBA00023053"/>
    </source>
</evidence>
<keyword evidence="9" id="KW-0739">Sodium transport</keyword>
<feature type="transmembrane region" description="Helical" evidence="11">
    <location>
        <begin position="381"/>
        <end position="398"/>
    </location>
</feature>
<evidence type="ECO:0000256" key="2">
    <source>
        <dbReference type="ARBA" id="ARBA00022448"/>
    </source>
</evidence>
<dbReference type="Pfam" id="PF20684">
    <property type="entry name" value="Fung_rhodopsin"/>
    <property type="match status" value="1"/>
</dbReference>
<feature type="transmembrane region" description="Helical" evidence="11">
    <location>
        <begin position="173"/>
        <end position="195"/>
    </location>
</feature>
<dbReference type="InterPro" id="IPR049326">
    <property type="entry name" value="Rhodopsin_dom_fungi"/>
</dbReference>
<evidence type="ECO:0000256" key="1">
    <source>
        <dbReference type="ARBA" id="ARBA00004141"/>
    </source>
</evidence>
<dbReference type="InterPro" id="IPR006153">
    <property type="entry name" value="Cation/H_exchanger_TM"/>
</dbReference>
<dbReference type="Proteomes" id="UP000567885">
    <property type="component" value="Unassembled WGS sequence"/>
</dbReference>
<keyword evidence="4 11" id="KW-0812">Transmembrane</keyword>
<dbReference type="Gene3D" id="1.20.1530.20">
    <property type="match status" value="2"/>
</dbReference>
<reference evidence="14 15" key="1">
    <citation type="submission" date="2020-05" db="EMBL/GenBank/DDBJ databases">
        <title>Identification and distribution of gene clusters putatively required for synthesis of sphingolipid metabolism inhibitors in phylogenetically diverse species of the filamentous fungus Fusarium.</title>
        <authorList>
            <person name="Kim H.-S."/>
            <person name="Busman M."/>
            <person name="Brown D.W."/>
            <person name="Divon H."/>
            <person name="Uhlig S."/>
            <person name="Proctor R.H."/>
        </authorList>
    </citation>
    <scope>NUCLEOTIDE SEQUENCE [LARGE SCALE GENOMIC DNA]</scope>
    <source>
        <strain evidence="14 15">NRRL 20693</strain>
    </source>
</reference>
<dbReference type="EMBL" id="JAAGWQ010000053">
    <property type="protein sequence ID" value="KAF5673426.1"/>
    <property type="molecule type" value="Genomic_DNA"/>
</dbReference>
<evidence type="ECO:0000256" key="5">
    <source>
        <dbReference type="ARBA" id="ARBA00022989"/>
    </source>
</evidence>
<feature type="region of interest" description="Disordered" evidence="10">
    <location>
        <begin position="294"/>
        <end position="330"/>
    </location>
</feature>
<organism evidence="14 15">
    <name type="scientific">Fusarium heterosporum</name>
    <dbReference type="NCBI Taxonomy" id="42747"/>
    <lineage>
        <taxon>Eukaryota</taxon>
        <taxon>Fungi</taxon>
        <taxon>Dikarya</taxon>
        <taxon>Ascomycota</taxon>
        <taxon>Pezizomycotina</taxon>
        <taxon>Sordariomycetes</taxon>
        <taxon>Hypocreomycetidae</taxon>
        <taxon>Hypocreales</taxon>
        <taxon>Nectriaceae</taxon>
        <taxon>Fusarium</taxon>
        <taxon>Fusarium heterosporum species complex</taxon>
    </lineage>
</organism>